<dbReference type="EMBL" id="CAMPGE010024278">
    <property type="protein sequence ID" value="CAI2382128.1"/>
    <property type="molecule type" value="Genomic_DNA"/>
</dbReference>
<protein>
    <submittedName>
        <fullName evidence="1">Uncharacterized protein</fullName>
    </submittedName>
</protein>
<dbReference type="Proteomes" id="UP001295684">
    <property type="component" value="Unassembled WGS sequence"/>
</dbReference>
<dbReference type="AlphaFoldDB" id="A0AAD1Y069"/>
<gene>
    <name evidence="1" type="ORF">ECRASSUSDP1_LOCUS23596</name>
</gene>
<reference evidence="1" key="1">
    <citation type="submission" date="2023-07" db="EMBL/GenBank/DDBJ databases">
        <authorList>
            <consortium name="AG Swart"/>
            <person name="Singh M."/>
            <person name="Singh A."/>
            <person name="Seah K."/>
            <person name="Emmerich C."/>
        </authorList>
    </citation>
    <scope>NUCLEOTIDE SEQUENCE</scope>
    <source>
        <strain evidence="1">DP1</strain>
    </source>
</reference>
<evidence type="ECO:0000313" key="1">
    <source>
        <dbReference type="EMBL" id="CAI2382128.1"/>
    </source>
</evidence>
<sequence>MKVFWIILDLRYAFFSFRGVNLVLCQSSISYFELIYTLTWQTLVTYQDYSRRTLGDFSFQIYIQEQLYFMCKGSSSLQSPYIRLIFAKNISQNFSKSKIM</sequence>
<name>A0AAD1Y069_EUPCR</name>
<evidence type="ECO:0000313" key="2">
    <source>
        <dbReference type="Proteomes" id="UP001295684"/>
    </source>
</evidence>
<organism evidence="1 2">
    <name type="scientific">Euplotes crassus</name>
    <dbReference type="NCBI Taxonomy" id="5936"/>
    <lineage>
        <taxon>Eukaryota</taxon>
        <taxon>Sar</taxon>
        <taxon>Alveolata</taxon>
        <taxon>Ciliophora</taxon>
        <taxon>Intramacronucleata</taxon>
        <taxon>Spirotrichea</taxon>
        <taxon>Hypotrichia</taxon>
        <taxon>Euplotida</taxon>
        <taxon>Euplotidae</taxon>
        <taxon>Moneuplotes</taxon>
    </lineage>
</organism>
<keyword evidence="2" id="KW-1185">Reference proteome</keyword>
<accession>A0AAD1Y069</accession>
<comment type="caution">
    <text evidence="1">The sequence shown here is derived from an EMBL/GenBank/DDBJ whole genome shotgun (WGS) entry which is preliminary data.</text>
</comment>
<proteinExistence type="predicted"/>